<dbReference type="InterPro" id="IPR046335">
    <property type="entry name" value="LacI/GalR-like_sensor"/>
</dbReference>
<keyword evidence="3" id="KW-0804">Transcription</keyword>
<dbReference type="Gene3D" id="1.10.260.40">
    <property type="entry name" value="lambda repressor-like DNA-binding domains"/>
    <property type="match status" value="1"/>
</dbReference>
<dbReference type="AlphaFoldDB" id="A0AAN1RZN0"/>
<dbReference type="CDD" id="cd01392">
    <property type="entry name" value="HTH_LacI"/>
    <property type="match status" value="1"/>
</dbReference>
<evidence type="ECO:0000259" key="4">
    <source>
        <dbReference type="PROSITE" id="PS50932"/>
    </source>
</evidence>
<evidence type="ECO:0000256" key="2">
    <source>
        <dbReference type="ARBA" id="ARBA00023125"/>
    </source>
</evidence>
<dbReference type="PROSITE" id="PS50932">
    <property type="entry name" value="HTH_LACI_2"/>
    <property type="match status" value="1"/>
</dbReference>
<name>A0AAN1RZN0_9BORD</name>
<gene>
    <name evidence="5" type="ORF">CS347_19240</name>
</gene>
<protein>
    <submittedName>
        <fullName evidence="5">LacI family transcriptional regulator</fullName>
    </submittedName>
</protein>
<dbReference type="SUPFAM" id="SSF53822">
    <property type="entry name" value="Periplasmic binding protein-like I"/>
    <property type="match status" value="1"/>
</dbReference>
<dbReference type="PANTHER" id="PTHR30146">
    <property type="entry name" value="LACI-RELATED TRANSCRIPTIONAL REPRESSOR"/>
    <property type="match status" value="1"/>
</dbReference>
<evidence type="ECO:0000313" key="6">
    <source>
        <dbReference type="Proteomes" id="UP000282741"/>
    </source>
</evidence>
<dbReference type="RefSeq" id="WP_029580940.1">
    <property type="nucleotide sequence ID" value="NZ_CP012076.1"/>
</dbReference>
<feature type="domain" description="HTH lacI-type" evidence="4">
    <location>
        <begin position="12"/>
        <end position="71"/>
    </location>
</feature>
<dbReference type="GO" id="GO:0000976">
    <property type="term" value="F:transcription cis-regulatory region binding"/>
    <property type="evidence" value="ECO:0007669"/>
    <property type="project" value="TreeGrafter"/>
</dbReference>
<dbReference type="Proteomes" id="UP000282741">
    <property type="component" value="Chromosome"/>
</dbReference>
<dbReference type="SMART" id="SM00354">
    <property type="entry name" value="HTH_LACI"/>
    <property type="match status" value="1"/>
</dbReference>
<keyword evidence="2" id="KW-0238">DNA-binding</keyword>
<organism evidence="5 6">
    <name type="scientific">Bordetella hinzii</name>
    <dbReference type="NCBI Taxonomy" id="103855"/>
    <lineage>
        <taxon>Bacteria</taxon>
        <taxon>Pseudomonadati</taxon>
        <taxon>Pseudomonadota</taxon>
        <taxon>Betaproteobacteria</taxon>
        <taxon>Burkholderiales</taxon>
        <taxon>Alcaligenaceae</taxon>
        <taxon>Bordetella</taxon>
    </lineage>
</organism>
<sequence length="347" mass="37323">MTKNSPDLHKPITLRALAAKLNVHISTVSRVLNGSEEDARSAAAPETVALIRELAAQHNYRPNPYATSLKTKKTRTVGVLVPRLSDLVLATIYEGIDAAATREGYWTVVANTEDKVERHRQVGEMMLGRHVDGLVFADARLDDSSFIESIHERGIPMVLASRHLGPQYCTVACDDAEGGRLAAAHLLDLGHERVAVLAGERFASTGYDRAMGFVEHCRSRGVTVPGSWLLHSQFDTGSGRELGNRLLSGKTRPTAVFAVNDFLAIGLMGAARDQGLQPGKDIAIVGFNDTPLAAELPIPLTSIKSSMHQMGLTAMELLLERIAGKSPASVRLRPELVVRASSGGVLA</sequence>
<dbReference type="GeneID" id="92993757"/>
<reference evidence="6" key="1">
    <citation type="submission" date="2017-10" db="EMBL/GenBank/DDBJ databases">
        <title>Whole genome sequencing of various Bordetella species.</title>
        <authorList>
            <person name="Weigand M.R."/>
            <person name="Loparev V."/>
            <person name="Peng Y."/>
            <person name="Bowden K.E."/>
            <person name="Tondella M.L."/>
            <person name="Williams M.M."/>
        </authorList>
    </citation>
    <scope>NUCLEOTIDE SEQUENCE [LARGE SCALE GENOMIC DNA]</scope>
    <source>
        <strain evidence="6">H720</strain>
    </source>
</reference>
<dbReference type="EMBL" id="CP024172">
    <property type="protein sequence ID" value="AZW18740.1"/>
    <property type="molecule type" value="Genomic_DNA"/>
</dbReference>
<dbReference type="InterPro" id="IPR028082">
    <property type="entry name" value="Peripla_BP_I"/>
</dbReference>
<dbReference type="Pfam" id="PF13377">
    <property type="entry name" value="Peripla_BP_3"/>
    <property type="match status" value="1"/>
</dbReference>
<dbReference type="GO" id="GO:0001216">
    <property type="term" value="F:DNA-binding transcription activator activity"/>
    <property type="evidence" value="ECO:0007669"/>
    <property type="project" value="InterPro"/>
</dbReference>
<dbReference type="GO" id="GO:0016987">
    <property type="term" value="F:sigma factor activity"/>
    <property type="evidence" value="ECO:0007669"/>
    <property type="project" value="InterPro"/>
</dbReference>
<evidence type="ECO:0000256" key="3">
    <source>
        <dbReference type="ARBA" id="ARBA00023163"/>
    </source>
</evidence>
<dbReference type="PROSITE" id="PS00717">
    <property type="entry name" value="SIGMA54_1"/>
    <property type="match status" value="1"/>
</dbReference>
<dbReference type="SUPFAM" id="SSF47413">
    <property type="entry name" value="lambda repressor-like DNA-binding domains"/>
    <property type="match status" value="1"/>
</dbReference>
<keyword evidence="1" id="KW-0805">Transcription regulation</keyword>
<dbReference type="InterPro" id="IPR000843">
    <property type="entry name" value="HTH_LacI"/>
</dbReference>
<accession>A0AAN1RZN0</accession>
<dbReference type="CDD" id="cd06285">
    <property type="entry name" value="PBP1_LacI-like"/>
    <property type="match status" value="1"/>
</dbReference>
<proteinExistence type="predicted"/>
<dbReference type="PANTHER" id="PTHR30146:SF109">
    <property type="entry name" value="HTH-TYPE TRANSCRIPTIONAL REGULATOR GALS"/>
    <property type="match status" value="1"/>
</dbReference>
<dbReference type="InterPro" id="IPR010982">
    <property type="entry name" value="Lambda_DNA-bd_dom_sf"/>
</dbReference>
<dbReference type="KEGG" id="bhz:ACR54_02362"/>
<evidence type="ECO:0000313" key="5">
    <source>
        <dbReference type="EMBL" id="AZW18740.1"/>
    </source>
</evidence>
<dbReference type="InterPro" id="IPR000394">
    <property type="entry name" value="RNA_pol_sigma_54"/>
</dbReference>
<dbReference type="Gene3D" id="3.40.50.2300">
    <property type="match status" value="2"/>
</dbReference>
<evidence type="ECO:0000256" key="1">
    <source>
        <dbReference type="ARBA" id="ARBA00023015"/>
    </source>
</evidence>